<accession>A0AAW2S329</accession>
<evidence type="ECO:0000256" key="1">
    <source>
        <dbReference type="SAM" id="Phobius"/>
    </source>
</evidence>
<reference evidence="2" key="2">
    <citation type="journal article" date="2024" name="Plant">
        <title>Genomic evolution and insights into agronomic trait innovations of Sesamum species.</title>
        <authorList>
            <person name="Miao H."/>
            <person name="Wang L."/>
            <person name="Qu L."/>
            <person name="Liu H."/>
            <person name="Sun Y."/>
            <person name="Le M."/>
            <person name="Wang Q."/>
            <person name="Wei S."/>
            <person name="Zheng Y."/>
            <person name="Lin W."/>
            <person name="Duan Y."/>
            <person name="Cao H."/>
            <person name="Xiong S."/>
            <person name="Wang X."/>
            <person name="Wei L."/>
            <person name="Li C."/>
            <person name="Ma Q."/>
            <person name="Ju M."/>
            <person name="Zhao R."/>
            <person name="Li G."/>
            <person name="Mu C."/>
            <person name="Tian Q."/>
            <person name="Mei H."/>
            <person name="Zhang T."/>
            <person name="Gao T."/>
            <person name="Zhang H."/>
        </authorList>
    </citation>
    <scope>NUCLEOTIDE SEQUENCE</scope>
    <source>
        <strain evidence="2">G02</strain>
    </source>
</reference>
<keyword evidence="1" id="KW-0472">Membrane</keyword>
<name>A0AAW2S329_SESRA</name>
<evidence type="ECO:0000313" key="2">
    <source>
        <dbReference type="EMBL" id="KAL0386799.1"/>
    </source>
</evidence>
<dbReference type="AlphaFoldDB" id="A0AAW2S329"/>
<dbReference type="EMBL" id="JACGWJ010000011">
    <property type="protein sequence ID" value="KAL0386799.1"/>
    <property type="molecule type" value="Genomic_DNA"/>
</dbReference>
<protein>
    <submittedName>
        <fullName evidence="2">Uncharacterized protein</fullName>
    </submittedName>
</protein>
<sequence length="181" mass="19846">MRLGGLHCWWLGLGRAWLGSGWRGLGRGWLGRGWCMAGLVWCMVRMVWAGLGCWWRYRAGGSWLGLEPRLGAAGLIGGWSARVGLGVGVWLGLRALWADWVRVAVDRGVGLECWADCEGLRGFGLGEPGLDWAEGGCVLGCEWALGRVCPSWAAYGRAGLHMGLLDRANWWAEYCGPRQDK</sequence>
<feature type="transmembrane region" description="Helical" evidence="1">
    <location>
        <begin position="31"/>
        <end position="55"/>
    </location>
</feature>
<reference evidence="2" key="1">
    <citation type="submission" date="2020-06" db="EMBL/GenBank/DDBJ databases">
        <authorList>
            <person name="Li T."/>
            <person name="Hu X."/>
            <person name="Zhang T."/>
            <person name="Song X."/>
            <person name="Zhang H."/>
            <person name="Dai N."/>
            <person name="Sheng W."/>
            <person name="Hou X."/>
            <person name="Wei L."/>
        </authorList>
    </citation>
    <scope>NUCLEOTIDE SEQUENCE</scope>
    <source>
        <strain evidence="2">G02</strain>
        <tissue evidence="2">Leaf</tissue>
    </source>
</reference>
<organism evidence="2">
    <name type="scientific">Sesamum radiatum</name>
    <name type="common">Black benniseed</name>
    <dbReference type="NCBI Taxonomy" id="300843"/>
    <lineage>
        <taxon>Eukaryota</taxon>
        <taxon>Viridiplantae</taxon>
        <taxon>Streptophyta</taxon>
        <taxon>Embryophyta</taxon>
        <taxon>Tracheophyta</taxon>
        <taxon>Spermatophyta</taxon>
        <taxon>Magnoliopsida</taxon>
        <taxon>eudicotyledons</taxon>
        <taxon>Gunneridae</taxon>
        <taxon>Pentapetalae</taxon>
        <taxon>asterids</taxon>
        <taxon>lamiids</taxon>
        <taxon>Lamiales</taxon>
        <taxon>Pedaliaceae</taxon>
        <taxon>Sesamum</taxon>
    </lineage>
</organism>
<gene>
    <name evidence="2" type="ORF">Sradi_2561700</name>
</gene>
<comment type="caution">
    <text evidence="2">The sequence shown here is derived from an EMBL/GenBank/DDBJ whole genome shotgun (WGS) entry which is preliminary data.</text>
</comment>
<keyword evidence="1" id="KW-1133">Transmembrane helix</keyword>
<proteinExistence type="predicted"/>
<keyword evidence="1" id="KW-0812">Transmembrane</keyword>